<evidence type="ECO:0000313" key="2">
    <source>
        <dbReference type="Proteomes" id="UP000827872"/>
    </source>
</evidence>
<accession>A0ACB8EDQ6</accession>
<comment type="caution">
    <text evidence="1">The sequence shown here is derived from an EMBL/GenBank/DDBJ whole genome shotgun (WGS) entry which is preliminary data.</text>
</comment>
<name>A0ACB8EDQ6_9SAUR</name>
<reference evidence="1" key="1">
    <citation type="submission" date="2021-08" db="EMBL/GenBank/DDBJ databases">
        <title>The first chromosome-level gecko genome reveals the dynamic sex chromosomes of Neotropical dwarf geckos (Sphaerodactylidae: Sphaerodactylus).</title>
        <authorList>
            <person name="Pinto B.J."/>
            <person name="Keating S.E."/>
            <person name="Gamble T."/>
        </authorList>
    </citation>
    <scope>NUCLEOTIDE SEQUENCE</scope>
    <source>
        <strain evidence="1">TG3544</strain>
    </source>
</reference>
<evidence type="ECO:0000313" key="1">
    <source>
        <dbReference type="EMBL" id="KAH7990478.1"/>
    </source>
</evidence>
<sequence length="564" mass="61116">MPESCSHLQRLQLRAGQRLLRNSSGCSRLWRGQAVVLIQAFEVEPAVALGHGPGWDPVPMGCGGGRQAKLAGERGARAVLFDITDDQGAADQIKIPRLYPCAPGRMYISQGLGKGPISSGNIRDVPCITSHRLSPQQPPGTAPNTLSSTLRSFPSQESRLCEQAAHRPFLLQRQPPCRGGLRAPLSDKLNRAGPPNRGIRHGRHHHHNSGSGESYLTEPSGYLPDGPGSDTSSGPCHGSSSDSMLNCTDVSLQAIHGSCSTFHSSLSSDYDPFAFCGSDKPATESGQEPSPSWREPRPRLQSVDMAGKGRAQLASNHVHYHHHHHRHHHYGRSPPDYLSGRLSHEPIQRKAKYPRAKAGLLSAQVHKRTEKVHLRESGSDSQEATLLGQPSCLPQRHAPSLPDRLDFRAEASGQAGAMGSQTSPQPFLQLHPSRRKWKHPLVSSQFPLPEDSSVPPDCSAPTRCGHSSANCCPTEMQPLVPSGSSVHTFSDCQQVSKCLAPHSDSRPREQGNRTVEQDCESVLLAEGSGMDTTGNYASVYLSCQIPQPHQGSKEDVPDIYEHSV</sequence>
<proteinExistence type="predicted"/>
<keyword evidence="2" id="KW-1185">Reference proteome</keyword>
<gene>
    <name evidence="1" type="ORF">K3G42_007615</name>
</gene>
<protein>
    <submittedName>
        <fullName evidence="1">Uncharacterized protein</fullName>
    </submittedName>
</protein>
<dbReference type="Proteomes" id="UP000827872">
    <property type="component" value="Linkage Group LG16"/>
</dbReference>
<organism evidence="1 2">
    <name type="scientific">Sphaerodactylus townsendi</name>
    <dbReference type="NCBI Taxonomy" id="933632"/>
    <lineage>
        <taxon>Eukaryota</taxon>
        <taxon>Metazoa</taxon>
        <taxon>Chordata</taxon>
        <taxon>Craniata</taxon>
        <taxon>Vertebrata</taxon>
        <taxon>Euteleostomi</taxon>
        <taxon>Lepidosauria</taxon>
        <taxon>Squamata</taxon>
        <taxon>Bifurcata</taxon>
        <taxon>Gekkota</taxon>
        <taxon>Sphaerodactylidae</taxon>
        <taxon>Sphaerodactylus</taxon>
    </lineage>
</organism>
<dbReference type="EMBL" id="CM037629">
    <property type="protein sequence ID" value="KAH7990478.1"/>
    <property type="molecule type" value="Genomic_DNA"/>
</dbReference>